<dbReference type="EMBL" id="QSOV01000025">
    <property type="protein sequence ID" value="RGJ20560.1"/>
    <property type="molecule type" value="Genomic_DNA"/>
</dbReference>
<dbReference type="EMBL" id="JABWDC010000006">
    <property type="protein sequence ID" value="NUN85553.1"/>
    <property type="molecule type" value="Genomic_DNA"/>
</dbReference>
<dbReference type="GeneID" id="92825919"/>
<dbReference type="InterPro" id="IPR001228">
    <property type="entry name" value="IspD"/>
</dbReference>
<protein>
    <recommendedName>
        <fullName evidence="4">2-C-methyl-D-erythritol 4-phosphate cytidylyltransferase</fullName>
        <ecNumber evidence="4">2.7.7.60</ecNumber>
    </recommendedName>
    <alternativeName>
        <fullName evidence="4">4-diphosphocytidyl-2C-methyl-D-erythritol synthase</fullName>
    </alternativeName>
    <alternativeName>
        <fullName evidence="4">MEP cytidylyltransferase</fullName>
        <shortName evidence="4">MCT</shortName>
    </alternativeName>
</protein>
<reference evidence="13 14" key="2">
    <citation type="submission" date="2018-08" db="EMBL/GenBank/DDBJ databases">
        <title>A genome reference for cultivated species of the human gut microbiota.</title>
        <authorList>
            <person name="Zou Y."/>
            <person name="Xue W."/>
            <person name="Luo G."/>
        </authorList>
    </citation>
    <scope>NUCLEOTIDE SEQUENCE [LARGE SCALE GENOMIC DNA]</scope>
    <source>
        <strain evidence="10 14">AF16-31</strain>
        <strain evidence="9 13">TM07-19</strain>
    </source>
</reference>
<dbReference type="InterPro" id="IPR034683">
    <property type="entry name" value="IspD/TarI"/>
</dbReference>
<evidence type="ECO:0000313" key="7">
    <source>
        <dbReference type="EMBL" id="GLG85456.1"/>
    </source>
</evidence>
<feature type="site" description="Transition state stabilizer" evidence="4">
    <location>
        <position position="18"/>
    </location>
</feature>
<dbReference type="FunFam" id="3.90.550.10:FF:000003">
    <property type="entry name" value="2-C-methyl-D-erythritol 4-phosphate cytidylyltransferase"/>
    <property type="match status" value="1"/>
</dbReference>
<keyword evidence="2 4" id="KW-0548">Nucleotidyltransferase</keyword>
<proteinExistence type="inferred from homology"/>
<dbReference type="CDD" id="cd02516">
    <property type="entry name" value="CDP-ME_synthetase"/>
    <property type="match status" value="1"/>
</dbReference>
<evidence type="ECO:0000313" key="13">
    <source>
        <dbReference type="Proteomes" id="UP000260655"/>
    </source>
</evidence>
<dbReference type="PANTHER" id="PTHR32125">
    <property type="entry name" value="2-C-METHYL-D-ERYTHRITOL 4-PHOSPHATE CYTIDYLYLTRANSFERASE, CHLOROPLASTIC"/>
    <property type="match status" value="1"/>
</dbReference>
<sequence length="235" mass="26582">MNREKCTAVVLAAGKGSRMGTKIQKQYLEICGKPVLYYSLAAFAASPIIDEIVLVTGEGKTDYCRKNIIEAYGITKVNKIVVGGKERYESVYKALREIEPEGYVFIHDGARPFVDESIIERTYQAVKEYRACVAGMPSKDTVKIVDENDFAVNTPERRFVWCIQTPQVFETALIRHAYFKLMENEENETGITDDAMVVERMENCAVKLVEGSYENIKITTPEDLILAESLIKKRN</sequence>
<dbReference type="RefSeq" id="WP_008373678.1">
    <property type="nucleotide sequence ID" value="NZ_BSCI01000001.1"/>
</dbReference>
<dbReference type="EMBL" id="CYZK01000040">
    <property type="protein sequence ID" value="CUO91378.1"/>
    <property type="molecule type" value="Genomic_DNA"/>
</dbReference>
<dbReference type="InterPro" id="IPR050088">
    <property type="entry name" value="IspD/TarI_cytidylyltransf_bact"/>
</dbReference>
<name>A0A173UX77_9FIRM</name>
<evidence type="ECO:0000313" key="14">
    <source>
        <dbReference type="Proteomes" id="UP000285693"/>
    </source>
</evidence>
<dbReference type="Proteomes" id="UP000285693">
    <property type="component" value="Unassembled WGS sequence"/>
</dbReference>
<evidence type="ECO:0000313" key="6">
    <source>
        <dbReference type="EMBL" id="CUO91378.1"/>
    </source>
</evidence>
<dbReference type="STRING" id="410072.ERS852525_00004"/>
<dbReference type="SUPFAM" id="SSF53448">
    <property type="entry name" value="Nucleotide-diphospho-sugar transferases"/>
    <property type="match status" value="1"/>
</dbReference>
<dbReference type="Proteomes" id="UP000260655">
    <property type="component" value="Unassembled WGS sequence"/>
</dbReference>
<evidence type="ECO:0000313" key="9">
    <source>
        <dbReference type="EMBL" id="RGJ20560.1"/>
    </source>
</evidence>
<dbReference type="PANTHER" id="PTHR32125:SF4">
    <property type="entry name" value="2-C-METHYL-D-ERYTHRITOL 4-PHOSPHATE CYTIDYLYLTRANSFERASE, CHLOROPLASTIC"/>
    <property type="match status" value="1"/>
</dbReference>
<comment type="function">
    <text evidence="4">Catalyzes the formation of 4-diphosphocytidyl-2-C-methyl-D-erythritol from CTP and 2-C-methyl-D-erythritol 4-phosphate (MEP).</text>
</comment>
<keyword evidence="3 4" id="KW-0414">Isoprene biosynthesis</keyword>
<dbReference type="Proteomes" id="UP000554488">
    <property type="component" value="Unassembled WGS sequence"/>
</dbReference>
<organism evidence="5 12">
    <name type="scientific">Coprococcus comes</name>
    <dbReference type="NCBI Taxonomy" id="410072"/>
    <lineage>
        <taxon>Bacteria</taxon>
        <taxon>Bacillati</taxon>
        <taxon>Bacillota</taxon>
        <taxon>Clostridia</taxon>
        <taxon>Lachnospirales</taxon>
        <taxon>Lachnospiraceae</taxon>
        <taxon>Coprococcus</taxon>
    </lineage>
</organism>
<reference evidence="7" key="6">
    <citation type="submission" date="2022-11" db="EMBL/GenBank/DDBJ databases">
        <title>Draft genome sequence of Coprococcus comes strain 31264.</title>
        <authorList>
            <person name="Hisatomi A."/>
            <person name="Ohkuma M."/>
            <person name="Sakamoto M."/>
        </authorList>
    </citation>
    <scope>NUCLEOTIDE SEQUENCE</scope>
    <source>
        <strain evidence="7">JCM 31264</strain>
    </source>
</reference>
<evidence type="ECO:0000256" key="1">
    <source>
        <dbReference type="ARBA" id="ARBA00022679"/>
    </source>
</evidence>
<dbReference type="EC" id="2.7.7.60" evidence="4"/>
<comment type="similarity">
    <text evidence="4">Belongs to the IspD/TarI cytidylyltransferase family. IspD subfamily.</text>
</comment>
<dbReference type="NCBIfam" id="TIGR00453">
    <property type="entry name" value="ispD"/>
    <property type="match status" value="1"/>
</dbReference>
<evidence type="ECO:0000256" key="3">
    <source>
        <dbReference type="ARBA" id="ARBA00023229"/>
    </source>
</evidence>
<accession>A0A173UX77</accession>
<evidence type="ECO:0000313" key="11">
    <source>
        <dbReference type="Proteomes" id="UP000095362"/>
    </source>
</evidence>
<dbReference type="InterPro" id="IPR029044">
    <property type="entry name" value="Nucleotide-diphossugar_trans"/>
</dbReference>
<reference evidence="8 15" key="3">
    <citation type="submission" date="2020-04" db="EMBL/GenBank/DDBJ databases">
        <authorList>
            <person name="Pieper L."/>
        </authorList>
    </citation>
    <scope>NUCLEOTIDE SEQUENCE [LARGE SCALE GENOMIC DNA]</scope>
    <source>
        <strain evidence="8 15">F22</strain>
    </source>
</reference>
<gene>
    <name evidence="4 5" type="primary">ispD</name>
    <name evidence="7" type="ORF">comes_00010</name>
    <name evidence="10" type="ORF">DWW65_14220</name>
    <name evidence="9" type="ORF">DXD67_14960</name>
    <name evidence="6" type="ORF">ERS852481_03170</name>
    <name evidence="5" type="ORF">ERS852574_03216</name>
    <name evidence="8" type="ORF">HUU93_02855</name>
</gene>
<reference evidence="11 12" key="1">
    <citation type="submission" date="2015-09" db="EMBL/GenBank/DDBJ databases">
        <authorList>
            <consortium name="Pathogen Informatics"/>
        </authorList>
    </citation>
    <scope>NUCLEOTIDE SEQUENCE [LARGE SCALE GENOMIC DNA]</scope>
    <source>
        <strain evidence="6 11">2789STDY5834866</strain>
        <strain evidence="5 12">2789STDY5834962</strain>
    </source>
</reference>
<evidence type="ECO:0000313" key="15">
    <source>
        <dbReference type="Proteomes" id="UP000554488"/>
    </source>
</evidence>
<keyword evidence="1 4" id="KW-0808">Transferase</keyword>
<dbReference type="GO" id="GO:0050518">
    <property type="term" value="F:2-C-methyl-D-erythritol 4-phosphate cytidylyltransferase activity"/>
    <property type="evidence" value="ECO:0007669"/>
    <property type="project" value="UniProtKB-UniRule"/>
</dbReference>
<dbReference type="EMBL" id="QRXY01000022">
    <property type="protein sequence ID" value="RGU43237.1"/>
    <property type="molecule type" value="Genomic_DNA"/>
</dbReference>
<reference evidence="7" key="5">
    <citation type="submission" date="2022-09" db="EMBL/GenBank/DDBJ databases">
        <title>Draft genome sequence of Coprococcus comes strain 31264.</title>
        <authorList>
            <person name="Atsushi H."/>
            <person name="Moriya O."/>
            <person name="Mitsuo S."/>
        </authorList>
    </citation>
    <scope>NUCLEOTIDE SEQUENCE</scope>
    <source>
        <strain evidence="7">JCM 31264</strain>
    </source>
</reference>
<evidence type="ECO:0000256" key="2">
    <source>
        <dbReference type="ARBA" id="ARBA00022695"/>
    </source>
</evidence>
<evidence type="ECO:0000313" key="5">
    <source>
        <dbReference type="EMBL" id="CUN18208.1"/>
    </source>
</evidence>
<evidence type="ECO:0000313" key="12">
    <source>
        <dbReference type="Proteomes" id="UP000095727"/>
    </source>
</evidence>
<feature type="site" description="Positions MEP for the nucleophilic attack" evidence="4">
    <location>
        <position position="217"/>
    </location>
</feature>
<comment type="catalytic activity">
    <reaction evidence="4">
        <text>2-C-methyl-D-erythritol 4-phosphate + CTP + H(+) = 4-CDP-2-C-methyl-D-erythritol + diphosphate</text>
        <dbReference type="Rhea" id="RHEA:13429"/>
        <dbReference type="ChEBI" id="CHEBI:15378"/>
        <dbReference type="ChEBI" id="CHEBI:33019"/>
        <dbReference type="ChEBI" id="CHEBI:37563"/>
        <dbReference type="ChEBI" id="CHEBI:57823"/>
        <dbReference type="ChEBI" id="CHEBI:58262"/>
        <dbReference type="EC" id="2.7.7.60"/>
    </reaction>
</comment>
<dbReference type="EMBL" id="CYXR01000043">
    <property type="protein sequence ID" value="CUN18208.1"/>
    <property type="molecule type" value="Genomic_DNA"/>
</dbReference>
<reference evidence="8 15" key="4">
    <citation type="submission" date="2020-07" db="EMBL/GenBank/DDBJ databases">
        <title>Bacterial metabolism rescues the inhibition of intestinal drug absorption by food and drug additives.</title>
        <authorList>
            <person name="Zou L."/>
            <person name="Spanogiannopoulos P."/>
            <person name="Chien H.-C."/>
            <person name="Pieper L.M."/>
            <person name="Cai W."/>
            <person name="Khuri N."/>
            <person name="Pottel J."/>
            <person name="Vora B."/>
            <person name="Ni Z."/>
            <person name="Tsakalozou E."/>
            <person name="Zhang W."/>
            <person name="Shoichet B.K."/>
            <person name="Giacomini K.M."/>
            <person name="Turnbaugh P.J."/>
        </authorList>
    </citation>
    <scope>NUCLEOTIDE SEQUENCE [LARGE SCALE GENOMIC DNA]</scope>
    <source>
        <strain evidence="8 15">F22</strain>
    </source>
</reference>
<dbReference type="UniPathway" id="UPA00056">
    <property type="reaction ID" value="UER00093"/>
</dbReference>
<dbReference type="HAMAP" id="MF_00108">
    <property type="entry name" value="IspD"/>
    <property type="match status" value="1"/>
</dbReference>
<dbReference type="PaxDb" id="410072-ERS852525_00004"/>
<dbReference type="Proteomes" id="UP001145109">
    <property type="component" value="Unassembled WGS sequence"/>
</dbReference>
<feature type="site" description="Transition state stabilizer" evidence="4">
    <location>
        <position position="25"/>
    </location>
</feature>
<dbReference type="Gene3D" id="3.90.550.10">
    <property type="entry name" value="Spore Coat Polysaccharide Biosynthesis Protein SpsA, Chain A"/>
    <property type="match status" value="1"/>
</dbReference>
<dbReference type="Proteomes" id="UP000095727">
    <property type="component" value="Unassembled WGS sequence"/>
</dbReference>
<dbReference type="EMBL" id="BSCI01000001">
    <property type="protein sequence ID" value="GLG85456.1"/>
    <property type="molecule type" value="Genomic_DNA"/>
</dbReference>
<evidence type="ECO:0000313" key="10">
    <source>
        <dbReference type="EMBL" id="RGU43237.1"/>
    </source>
</evidence>
<dbReference type="AlphaFoldDB" id="A0A173UX77"/>
<feature type="site" description="Positions MEP for the nucleophilic attack" evidence="4">
    <location>
        <position position="157"/>
    </location>
</feature>
<dbReference type="Pfam" id="PF01128">
    <property type="entry name" value="IspD"/>
    <property type="match status" value="1"/>
</dbReference>
<evidence type="ECO:0000256" key="4">
    <source>
        <dbReference type="HAMAP-Rule" id="MF_00108"/>
    </source>
</evidence>
<comment type="pathway">
    <text evidence="4">Isoprenoid biosynthesis; isopentenyl diphosphate biosynthesis via DXP pathway; isopentenyl diphosphate from 1-deoxy-D-xylulose 5-phosphate: step 2/6.</text>
</comment>
<evidence type="ECO:0000313" key="8">
    <source>
        <dbReference type="EMBL" id="NUN85553.1"/>
    </source>
</evidence>
<dbReference type="GO" id="GO:0019288">
    <property type="term" value="P:isopentenyl diphosphate biosynthetic process, methylerythritol 4-phosphate pathway"/>
    <property type="evidence" value="ECO:0007669"/>
    <property type="project" value="UniProtKB-UniRule"/>
</dbReference>
<dbReference type="Proteomes" id="UP000095362">
    <property type="component" value="Unassembled WGS sequence"/>
</dbReference>
<dbReference type="OrthoDB" id="9806837at2"/>